<comment type="similarity">
    <text evidence="1">Belongs to the glycosyltransferase 10 family.</text>
</comment>
<evidence type="ECO:0000259" key="5">
    <source>
        <dbReference type="Pfam" id="PF18025"/>
    </source>
</evidence>
<reference evidence="7" key="1">
    <citation type="submission" date="2017-02" db="EMBL/GenBank/DDBJ databases">
        <authorList>
            <person name="Varghese N."/>
            <person name="Submissions S."/>
        </authorList>
    </citation>
    <scope>NUCLEOTIDE SEQUENCE [LARGE SCALE GENOMIC DNA]</scope>
    <source>
        <strain evidence="7">DSM 22224</strain>
    </source>
</reference>
<sequence length="319" mass="37111">MKLNFWNHLFKTDDHYTYNPLENGVEVLNFWPGQASKDLWLYQFVTARFGDILNKKNSLLLASLFGEKSHIRKSPSGTKVFFSGENLTRFPKYADYCTDFVDLAIGFDDIRRPGYIRFPLWLLFLFEPGSTYDTIKARMENISRDIKDIVPGKQQFCSLICSHDKNGNRKKLFNLLSTVDKVDSAGRFLNNTRALKEEYHDNKVDFLRQYRFNICPENTNRNGYVTEKVFEAIMCGCIPVYWGAGNHPEPEILNREAILFYNEKNPQALSKRVKTLQANPQAYTDFAMQDRFQPGAADRIYEMFVALEKGIGEKLLKRR</sequence>
<dbReference type="SUPFAM" id="SSF53756">
    <property type="entry name" value="UDP-Glycosyltransferase/glycogen phosphorylase"/>
    <property type="match status" value="1"/>
</dbReference>
<dbReference type="GO" id="GO:0008417">
    <property type="term" value="F:fucosyltransferase activity"/>
    <property type="evidence" value="ECO:0007669"/>
    <property type="project" value="InterPro"/>
</dbReference>
<accession>A0A1T4SYQ6</accession>
<dbReference type="PANTHER" id="PTHR11929">
    <property type="entry name" value="ALPHA- 1,3 -FUCOSYLTRANSFERASE"/>
    <property type="match status" value="1"/>
</dbReference>
<keyword evidence="7" id="KW-1185">Reference proteome</keyword>
<evidence type="ECO:0000256" key="3">
    <source>
        <dbReference type="ARBA" id="ARBA00022679"/>
    </source>
</evidence>
<evidence type="ECO:0000259" key="4">
    <source>
        <dbReference type="Pfam" id="PF00852"/>
    </source>
</evidence>
<evidence type="ECO:0000256" key="1">
    <source>
        <dbReference type="ARBA" id="ARBA00008919"/>
    </source>
</evidence>
<dbReference type="RefSeq" id="WP_078671148.1">
    <property type="nucleotide sequence ID" value="NZ_FUWZ01000003.1"/>
</dbReference>
<dbReference type="OrthoDB" id="9791032at2"/>
<dbReference type="InterPro" id="IPR038577">
    <property type="entry name" value="GT10-like_C_sf"/>
</dbReference>
<dbReference type="Proteomes" id="UP000190367">
    <property type="component" value="Unassembled WGS sequence"/>
</dbReference>
<feature type="domain" description="Fucosyltransferase C-terminal" evidence="4">
    <location>
        <begin position="152"/>
        <end position="286"/>
    </location>
</feature>
<dbReference type="GO" id="GO:0016020">
    <property type="term" value="C:membrane"/>
    <property type="evidence" value="ECO:0007669"/>
    <property type="project" value="InterPro"/>
</dbReference>
<dbReference type="PANTHER" id="PTHR11929:SF194">
    <property type="entry name" value="ALPHA-(1,3)-FUCOSYLTRANSFERASE 10"/>
    <property type="match status" value="1"/>
</dbReference>
<dbReference type="EMBL" id="FUWZ01000003">
    <property type="protein sequence ID" value="SKA33360.1"/>
    <property type="molecule type" value="Genomic_DNA"/>
</dbReference>
<feature type="domain" description="Alpha-(1,3)-fucosyltransferase FucT N-terminal" evidence="5">
    <location>
        <begin position="26"/>
        <end position="124"/>
    </location>
</feature>
<dbReference type="Gene3D" id="3.40.50.11660">
    <property type="entry name" value="Glycosyl transferase family 10, C-terminal domain"/>
    <property type="match status" value="1"/>
</dbReference>
<dbReference type="InterPro" id="IPR041058">
    <property type="entry name" value="FucT_N"/>
</dbReference>
<dbReference type="Pfam" id="PF18025">
    <property type="entry name" value="FucT_N"/>
    <property type="match status" value="1"/>
</dbReference>
<dbReference type="Pfam" id="PF00852">
    <property type="entry name" value="Glyco_transf_10"/>
    <property type="match status" value="1"/>
</dbReference>
<proteinExistence type="inferred from homology"/>
<organism evidence="6 7">
    <name type="scientific">Chitinophaga eiseniae</name>
    <dbReference type="NCBI Taxonomy" id="634771"/>
    <lineage>
        <taxon>Bacteria</taxon>
        <taxon>Pseudomonadati</taxon>
        <taxon>Bacteroidota</taxon>
        <taxon>Chitinophagia</taxon>
        <taxon>Chitinophagales</taxon>
        <taxon>Chitinophagaceae</taxon>
        <taxon>Chitinophaga</taxon>
    </lineage>
</organism>
<keyword evidence="3 6" id="KW-0808">Transferase</keyword>
<evidence type="ECO:0000256" key="2">
    <source>
        <dbReference type="ARBA" id="ARBA00022676"/>
    </source>
</evidence>
<evidence type="ECO:0000313" key="6">
    <source>
        <dbReference type="EMBL" id="SKA33360.1"/>
    </source>
</evidence>
<dbReference type="AlphaFoldDB" id="A0A1T4SYQ6"/>
<keyword evidence="2 6" id="KW-0328">Glycosyltransferase</keyword>
<dbReference type="InterPro" id="IPR055270">
    <property type="entry name" value="Glyco_tran_10_C"/>
</dbReference>
<dbReference type="STRING" id="634771.SAMN04488128_103825"/>
<gene>
    <name evidence="6" type="ORF">SAMN04488128_103825</name>
</gene>
<protein>
    <submittedName>
        <fullName evidence="6">Glycosyltransferase family 10 (Fucosyltransferase) C-term</fullName>
    </submittedName>
</protein>
<dbReference type="InterPro" id="IPR001503">
    <property type="entry name" value="Glyco_trans_10"/>
</dbReference>
<evidence type="ECO:0000313" key="7">
    <source>
        <dbReference type="Proteomes" id="UP000190367"/>
    </source>
</evidence>
<name>A0A1T4SYQ6_9BACT</name>